<dbReference type="STRING" id="1319815.HMPREF0202_00718"/>
<evidence type="ECO:0000313" key="4">
    <source>
        <dbReference type="EMBL" id="ERT69356.1"/>
    </source>
</evidence>
<dbReference type="AlphaFoldDB" id="U7VCY4"/>
<dbReference type="GO" id="GO:0003677">
    <property type="term" value="F:DNA binding"/>
    <property type="evidence" value="ECO:0007669"/>
    <property type="project" value="UniProtKB-UniRule"/>
</dbReference>
<dbReference type="PROSITE" id="PS50977">
    <property type="entry name" value="HTH_TETR_2"/>
    <property type="match status" value="1"/>
</dbReference>
<evidence type="ECO:0000313" key="5">
    <source>
        <dbReference type="Proteomes" id="UP000017081"/>
    </source>
</evidence>
<dbReference type="RefSeq" id="WP_023050264.1">
    <property type="nucleotide sequence ID" value="NZ_CP173065.2"/>
</dbReference>
<dbReference type="EMBL" id="AXZF01000028">
    <property type="protein sequence ID" value="ERT69356.1"/>
    <property type="molecule type" value="Genomic_DNA"/>
</dbReference>
<feature type="DNA-binding region" description="H-T-H motif" evidence="2">
    <location>
        <begin position="29"/>
        <end position="48"/>
    </location>
</feature>
<gene>
    <name evidence="4" type="ORF">HMPREF0202_00718</name>
</gene>
<comment type="caution">
    <text evidence="4">The sequence shown here is derived from an EMBL/GenBank/DDBJ whole genome shotgun (WGS) entry which is preliminary data.</text>
</comment>
<accession>U7VCY4</accession>
<dbReference type="eggNOG" id="COG1309">
    <property type="taxonomic scope" value="Bacteria"/>
</dbReference>
<evidence type="ECO:0000256" key="1">
    <source>
        <dbReference type="ARBA" id="ARBA00023125"/>
    </source>
</evidence>
<feature type="domain" description="HTH tetR-type" evidence="3">
    <location>
        <begin position="6"/>
        <end position="66"/>
    </location>
</feature>
<dbReference type="Gene3D" id="1.10.357.10">
    <property type="entry name" value="Tetracycline Repressor, domain 2"/>
    <property type="match status" value="1"/>
</dbReference>
<reference evidence="4 5" key="1">
    <citation type="submission" date="2013-08" db="EMBL/GenBank/DDBJ databases">
        <authorList>
            <person name="Weinstock G."/>
            <person name="Sodergren E."/>
            <person name="Wylie T."/>
            <person name="Fulton L."/>
            <person name="Fulton R."/>
            <person name="Fronick C."/>
            <person name="O'Laughlin M."/>
            <person name="Godfrey J."/>
            <person name="Miner T."/>
            <person name="Herter B."/>
            <person name="Appelbaum E."/>
            <person name="Cordes M."/>
            <person name="Lek S."/>
            <person name="Wollam A."/>
            <person name="Pepin K.H."/>
            <person name="Palsikar V.B."/>
            <person name="Mitreva M."/>
            <person name="Wilson R.K."/>
        </authorList>
    </citation>
    <scope>NUCLEOTIDE SEQUENCE [LARGE SCALE GENOMIC DNA]</scope>
    <source>
        <strain evidence="4 5">ATCC BAA-474</strain>
    </source>
</reference>
<dbReference type="InterPro" id="IPR009057">
    <property type="entry name" value="Homeodomain-like_sf"/>
</dbReference>
<dbReference type="SUPFAM" id="SSF46689">
    <property type="entry name" value="Homeodomain-like"/>
    <property type="match status" value="1"/>
</dbReference>
<dbReference type="Pfam" id="PF00440">
    <property type="entry name" value="TetR_N"/>
    <property type="match status" value="1"/>
</dbReference>
<organism evidence="4 5">
    <name type="scientific">Cetobacterium somerae ATCC BAA-474</name>
    <dbReference type="NCBI Taxonomy" id="1319815"/>
    <lineage>
        <taxon>Bacteria</taxon>
        <taxon>Fusobacteriati</taxon>
        <taxon>Fusobacteriota</taxon>
        <taxon>Fusobacteriia</taxon>
        <taxon>Fusobacteriales</taxon>
        <taxon>Fusobacteriaceae</taxon>
        <taxon>Cetobacterium</taxon>
    </lineage>
</organism>
<protein>
    <recommendedName>
        <fullName evidence="3">HTH tetR-type domain-containing protein</fullName>
    </recommendedName>
</protein>
<keyword evidence="5" id="KW-1185">Reference proteome</keyword>
<proteinExistence type="predicted"/>
<evidence type="ECO:0000256" key="2">
    <source>
        <dbReference type="PROSITE-ProRule" id="PRU00335"/>
    </source>
</evidence>
<sequence>MGRKPNFTREEILNSAFEILNNESLKDVTARNIAKKLGVSTIAIYSAFKSMDELKNELAKKAKTKLFEYTKRDYTDLSILNIGIGICLFAKEEKALFRTIFLREGLPREFMDQIMDDFRNLIYSGFNNNREYNQFPEDIIEWVIKKGWYFSHGYATLICTGFYIDIEFETFKKEVIEMGNVLIEKALEMTKERDNEV</sequence>
<dbReference type="InterPro" id="IPR001647">
    <property type="entry name" value="HTH_TetR"/>
</dbReference>
<dbReference type="HOGENOM" id="CLU_100170_2_0_0"/>
<evidence type="ECO:0000259" key="3">
    <source>
        <dbReference type="PROSITE" id="PS50977"/>
    </source>
</evidence>
<name>U7VCY4_9FUSO</name>
<keyword evidence="1 2" id="KW-0238">DNA-binding</keyword>
<dbReference type="Proteomes" id="UP000017081">
    <property type="component" value="Unassembled WGS sequence"/>
</dbReference>